<organism evidence="2 3">
    <name type="scientific">Nonomuraea insulae</name>
    <dbReference type="NCBI Taxonomy" id="1616787"/>
    <lineage>
        <taxon>Bacteria</taxon>
        <taxon>Bacillati</taxon>
        <taxon>Actinomycetota</taxon>
        <taxon>Actinomycetes</taxon>
        <taxon>Streptosporangiales</taxon>
        <taxon>Streptosporangiaceae</taxon>
        <taxon>Nonomuraea</taxon>
    </lineage>
</organism>
<dbReference type="Proteomes" id="UP001596058">
    <property type="component" value="Unassembled WGS sequence"/>
</dbReference>
<comment type="caution">
    <text evidence="2">The sequence shown here is derived from an EMBL/GenBank/DDBJ whole genome shotgun (WGS) entry which is preliminary data.</text>
</comment>
<keyword evidence="3" id="KW-1185">Reference proteome</keyword>
<sequence length="382" mass="41262">MNLSRTWTGLVALLLAGTTAGPVLAATAPACDLVVAGVRPDVGTQQAWNRFGDRAEAGQWAGADGTYSAALPDGRVAWLFNDTFLGPVGPGRSIRPHDPVHNTIVTSRPLTTLLGGGTAQEPLPIVGPPGTDRPWYWNADGIVDEGKLYVFEAQQQKAGEGHFGFEWIGTDLAVLSLPDLKAERVVPTYDSAGITWGVELLPVGEHIYIYGVRQLKEWPGTKEAFVARARKGELDGTWEFFTGSGWSADEHDSTAIAGDVGSSYGVSEVNGQYVMVTTDSFLGSAIYTLTASTPFGFAGVTRRQVYDTPEGQPEYDDTASGDVYTYNVAAHPVLSRPNTLVVSYNVNSTSIDDLFRDIGNNRARFLEIRFRPQHPNCRTPHA</sequence>
<evidence type="ECO:0008006" key="4">
    <source>
        <dbReference type="Google" id="ProtNLM"/>
    </source>
</evidence>
<evidence type="ECO:0000313" key="3">
    <source>
        <dbReference type="Proteomes" id="UP001596058"/>
    </source>
</evidence>
<accession>A0ABW1CX83</accession>
<reference evidence="3" key="1">
    <citation type="journal article" date="2019" name="Int. J. Syst. Evol. Microbiol.">
        <title>The Global Catalogue of Microorganisms (GCM) 10K type strain sequencing project: providing services to taxonomists for standard genome sequencing and annotation.</title>
        <authorList>
            <consortium name="The Broad Institute Genomics Platform"/>
            <consortium name="The Broad Institute Genome Sequencing Center for Infectious Disease"/>
            <person name="Wu L."/>
            <person name="Ma J."/>
        </authorList>
    </citation>
    <scope>NUCLEOTIDE SEQUENCE [LARGE SCALE GENOMIC DNA]</scope>
    <source>
        <strain evidence="3">CCUG 53903</strain>
    </source>
</reference>
<dbReference type="RefSeq" id="WP_379519045.1">
    <property type="nucleotide sequence ID" value="NZ_JBHSPA010000047.1"/>
</dbReference>
<keyword evidence="1" id="KW-0732">Signal</keyword>
<proteinExistence type="predicted"/>
<name>A0ABW1CX83_9ACTN</name>
<feature type="chain" id="PRO_5045181536" description="DUF4185 domain-containing protein" evidence="1">
    <location>
        <begin position="26"/>
        <end position="382"/>
    </location>
</feature>
<evidence type="ECO:0000256" key="1">
    <source>
        <dbReference type="SAM" id="SignalP"/>
    </source>
</evidence>
<protein>
    <recommendedName>
        <fullName evidence="4">DUF4185 domain-containing protein</fullName>
    </recommendedName>
</protein>
<feature type="signal peptide" evidence="1">
    <location>
        <begin position="1"/>
        <end position="25"/>
    </location>
</feature>
<evidence type="ECO:0000313" key="2">
    <source>
        <dbReference type="EMBL" id="MFC5829553.1"/>
    </source>
</evidence>
<gene>
    <name evidence="2" type="ORF">ACFPZ3_37310</name>
</gene>
<dbReference type="EMBL" id="JBHSPA010000047">
    <property type="protein sequence ID" value="MFC5829553.1"/>
    <property type="molecule type" value="Genomic_DNA"/>
</dbReference>